<evidence type="ECO:0000313" key="5">
    <source>
        <dbReference type="Proteomes" id="UP000198889"/>
    </source>
</evidence>
<feature type="domain" description="Aldehyde dehydrogenase" evidence="3">
    <location>
        <begin position="26"/>
        <end position="486"/>
    </location>
</feature>
<gene>
    <name evidence="4" type="ORF">SAMN05660859_1202</name>
</gene>
<dbReference type="GO" id="GO:0016620">
    <property type="term" value="F:oxidoreductase activity, acting on the aldehyde or oxo group of donors, NAD or NADP as acceptor"/>
    <property type="evidence" value="ECO:0007669"/>
    <property type="project" value="InterPro"/>
</dbReference>
<accession>A0A1G4QGN1</accession>
<dbReference type="InterPro" id="IPR015590">
    <property type="entry name" value="Aldehyde_DH_dom"/>
</dbReference>
<dbReference type="InterPro" id="IPR016162">
    <property type="entry name" value="Ald_DH_N"/>
</dbReference>
<protein>
    <submittedName>
        <fullName evidence="4">Aldehyde dehydrogenase (NAD+)</fullName>
    </submittedName>
</protein>
<evidence type="ECO:0000259" key="3">
    <source>
        <dbReference type="Pfam" id="PF00171"/>
    </source>
</evidence>
<dbReference type="Gene3D" id="3.40.605.10">
    <property type="entry name" value="Aldehyde Dehydrogenase, Chain A, domain 1"/>
    <property type="match status" value="1"/>
</dbReference>
<evidence type="ECO:0000256" key="1">
    <source>
        <dbReference type="ARBA" id="ARBA00009986"/>
    </source>
</evidence>
<dbReference type="EMBL" id="FMTP01000001">
    <property type="protein sequence ID" value="SCW43746.1"/>
    <property type="molecule type" value="Genomic_DNA"/>
</dbReference>
<dbReference type="AlphaFoldDB" id="A0A1G4QGN1"/>
<reference evidence="5" key="1">
    <citation type="submission" date="2016-10" db="EMBL/GenBank/DDBJ databases">
        <authorList>
            <person name="Varghese N."/>
            <person name="Submissions S."/>
        </authorList>
    </citation>
    <scope>NUCLEOTIDE SEQUENCE [LARGE SCALE GENOMIC DNA]</scope>
    <source>
        <strain evidence="5">CGMCC 1.1761</strain>
    </source>
</reference>
<organism evidence="4 5">
    <name type="scientific">Ancylobacter rudongensis</name>
    <dbReference type="NCBI Taxonomy" id="177413"/>
    <lineage>
        <taxon>Bacteria</taxon>
        <taxon>Pseudomonadati</taxon>
        <taxon>Pseudomonadota</taxon>
        <taxon>Alphaproteobacteria</taxon>
        <taxon>Hyphomicrobiales</taxon>
        <taxon>Xanthobacteraceae</taxon>
        <taxon>Ancylobacter</taxon>
    </lineage>
</organism>
<dbReference type="InterPro" id="IPR016163">
    <property type="entry name" value="Ald_DH_C"/>
</dbReference>
<name>A0A1G4QGN1_9HYPH</name>
<dbReference type="SUPFAM" id="SSF53720">
    <property type="entry name" value="ALDH-like"/>
    <property type="match status" value="1"/>
</dbReference>
<dbReference type="InterPro" id="IPR016161">
    <property type="entry name" value="Ald_DH/histidinol_DH"/>
</dbReference>
<dbReference type="InterPro" id="IPR016160">
    <property type="entry name" value="Ald_DH_CS_CYS"/>
</dbReference>
<dbReference type="Proteomes" id="UP000198889">
    <property type="component" value="Unassembled WGS sequence"/>
</dbReference>
<evidence type="ECO:0000313" key="4">
    <source>
        <dbReference type="EMBL" id="SCW43746.1"/>
    </source>
</evidence>
<dbReference type="Gene3D" id="3.40.309.10">
    <property type="entry name" value="Aldehyde Dehydrogenase, Chain A, domain 2"/>
    <property type="match status" value="1"/>
</dbReference>
<proteinExistence type="inferred from homology"/>
<comment type="similarity">
    <text evidence="1">Belongs to the aldehyde dehydrogenase family.</text>
</comment>
<dbReference type="PANTHER" id="PTHR11699">
    <property type="entry name" value="ALDEHYDE DEHYDROGENASE-RELATED"/>
    <property type="match status" value="1"/>
</dbReference>
<keyword evidence="5" id="KW-1185">Reference proteome</keyword>
<dbReference type="STRING" id="177413.SAMN05660859_1202"/>
<keyword evidence="2" id="KW-0560">Oxidoreductase</keyword>
<dbReference type="RefSeq" id="WP_091436880.1">
    <property type="nucleotide sequence ID" value="NZ_FMTP01000001.1"/>
</dbReference>
<dbReference type="PROSITE" id="PS00070">
    <property type="entry name" value="ALDEHYDE_DEHYDR_CYS"/>
    <property type="match status" value="1"/>
</dbReference>
<evidence type="ECO:0000256" key="2">
    <source>
        <dbReference type="ARBA" id="ARBA00023002"/>
    </source>
</evidence>
<dbReference type="Pfam" id="PF00171">
    <property type="entry name" value="Aldedh"/>
    <property type="match status" value="1"/>
</dbReference>
<sequence>MSHDFDPNGVAAITDHLIDGRRVAGDGAEIALIRPSDGAAIGTIRAADEALVDAAMRSAAKTRTASGWATATALERARVLKAWADLIDARRTELGRLEAATTTRPVADVITRDLVRAAGAVRYFAEWADKIEGSLIAGANSGTTFLKPEPYGVIASIAPFNFPAINAIWKSAPALATGNAVVLKPSELTPSSAVMIAELAIEAGLPAGLFNVVQGAGATGSALVRHPLTGKITFTGSSATGARVMADAAMTGTKPLTLELGGKTPQLVMDDAHDLDALAATIAGGFLANAGQVCTAGTRLIAPRRLLDELTDKIIGIAQARVAGPTWDTRATLPPIISEKQAARIDRMLAETVADGATVLTGGRRCANMNSGAYVEPTVLAGVPDSSVGFREEFFGPVLSVYAYDDEDEALAMANHPSYALAASLYTTSAAKALALPARLNAGTVWVNGHGRQPDFATPQGGFAGSGFGKEMGRAGLEGFLRFKTVWLNHG</sequence>
<dbReference type="FunFam" id="3.40.605.10:FF:000007">
    <property type="entry name" value="NAD/NADP-dependent betaine aldehyde dehydrogenase"/>
    <property type="match status" value="1"/>
</dbReference>